<protein>
    <recommendedName>
        <fullName evidence="3">Phage gp6-like head-tail connector protein</fullName>
    </recommendedName>
</protein>
<evidence type="ECO:0000313" key="1">
    <source>
        <dbReference type="EMBL" id="SEU19379.1"/>
    </source>
</evidence>
<proteinExistence type="predicted"/>
<dbReference type="EMBL" id="FOIM01000050">
    <property type="protein sequence ID" value="SEU19379.1"/>
    <property type="molecule type" value="Genomic_DNA"/>
</dbReference>
<name>A0A1I0K6C3_9FIRM</name>
<dbReference type="Proteomes" id="UP000198508">
    <property type="component" value="Unassembled WGS sequence"/>
</dbReference>
<dbReference type="RefSeq" id="WP_092371402.1">
    <property type="nucleotide sequence ID" value="NZ_FOIM01000050.1"/>
</dbReference>
<dbReference type="STRING" id="460384.SAMN05216313_15018"/>
<evidence type="ECO:0008006" key="3">
    <source>
        <dbReference type="Google" id="ProtNLM"/>
    </source>
</evidence>
<reference evidence="2" key="1">
    <citation type="submission" date="2016-10" db="EMBL/GenBank/DDBJ databases">
        <authorList>
            <person name="Varghese N."/>
            <person name="Submissions S."/>
        </authorList>
    </citation>
    <scope>NUCLEOTIDE SEQUENCE [LARGE SCALE GENOMIC DNA]</scope>
    <source>
        <strain evidence="2">NLAE-zl-G277</strain>
    </source>
</reference>
<dbReference type="Gene3D" id="1.10.246.150">
    <property type="match status" value="1"/>
</dbReference>
<evidence type="ECO:0000313" key="2">
    <source>
        <dbReference type="Proteomes" id="UP000198508"/>
    </source>
</evidence>
<dbReference type="AlphaFoldDB" id="A0A1I0K6C3"/>
<dbReference type="InterPro" id="IPR053746">
    <property type="entry name" value="Viral_HT_Connector_Assembly"/>
</dbReference>
<keyword evidence="2" id="KW-1185">Reference proteome</keyword>
<accession>A0A1I0K6C3</accession>
<gene>
    <name evidence="1" type="ORF">SAMN05216313_15018</name>
</gene>
<organism evidence="1 2">
    <name type="scientific">Enterocloster lavalensis</name>
    <dbReference type="NCBI Taxonomy" id="460384"/>
    <lineage>
        <taxon>Bacteria</taxon>
        <taxon>Bacillati</taxon>
        <taxon>Bacillota</taxon>
        <taxon>Clostridia</taxon>
        <taxon>Lachnospirales</taxon>
        <taxon>Lachnospiraceae</taxon>
        <taxon>Enterocloster</taxon>
    </lineage>
</organism>
<sequence>MELGKIKALLGIPEADTSQDIPLQFAMDDVRETILNYCNLDELPEGLTCTAYRMTIDLYRYDRPGELEAPLAVTSISEGDTSTSFTSAGDALAGGGLKDYQGQLNRYRRVRW</sequence>